<sequence length="453" mass="49615">MTDEKKTTRSKEVLSFLDQLDTDLKTPGAAIAVSQDERHEPEQHPESQPTDEPQSATTEEAEKTIQYLQNLALKKNAPSPRLDDGGKTPTNGSPVMDKGKQREVASDATTNDSAAAAAAPASTNASGGWGSWFSAAQSQAQAALHQARAVAEQTAASNKTLNNAPALKDKLGGFVKGAGLDKIALELAQQGKHALSDLYNAVVPPITDAEVLEVWVSHDMVGYDGITDVVYSGLSKSLELIQGGELIVNSQKTDKSEENRNINLLDNVAAALQLTEERLNVLLEAEQEVLDAREKEKKEKEQSTSSDKQTETETEADVEEKLQIKRTFIKLRVQPYIERNARPHLNIDSVEGDNKEDVRVRFLLTLVDKAHGLQCSTYSQALPLSWIEEESARQGDDKLNYLVWIEGALIGVIKSAVENISIDYLRKRKIDVTRLSNTVDWSTASAQIPVSDY</sequence>
<gene>
    <name evidence="2" type="ORF">E3P99_02549</name>
</gene>
<organism evidence="2 3">
    <name type="scientific">Wallemia hederae</name>
    <dbReference type="NCBI Taxonomy" id="1540922"/>
    <lineage>
        <taxon>Eukaryota</taxon>
        <taxon>Fungi</taxon>
        <taxon>Dikarya</taxon>
        <taxon>Basidiomycota</taxon>
        <taxon>Wallemiomycotina</taxon>
        <taxon>Wallemiomycetes</taxon>
        <taxon>Wallemiales</taxon>
        <taxon>Wallemiaceae</taxon>
        <taxon>Wallemia</taxon>
    </lineage>
</organism>
<dbReference type="OrthoDB" id="5594977at2759"/>
<evidence type="ECO:0008006" key="4">
    <source>
        <dbReference type="Google" id="ProtNLM"/>
    </source>
</evidence>
<dbReference type="PANTHER" id="PTHR28265">
    <property type="entry name" value="MAINTENANCE OF TELOMERE CAPPING PROTEIN 1"/>
    <property type="match status" value="1"/>
</dbReference>
<name>A0A4T0FKE4_9BASI</name>
<dbReference type="InterPro" id="IPR018814">
    <property type="entry name" value="DUF5427"/>
</dbReference>
<proteinExistence type="predicted"/>
<feature type="region of interest" description="Disordered" evidence="1">
    <location>
        <begin position="293"/>
        <end position="317"/>
    </location>
</feature>
<dbReference type="Proteomes" id="UP000310189">
    <property type="component" value="Unassembled WGS sequence"/>
</dbReference>
<dbReference type="AlphaFoldDB" id="A0A4T0FKE4"/>
<feature type="region of interest" description="Disordered" evidence="1">
    <location>
        <begin position="19"/>
        <end position="127"/>
    </location>
</feature>
<accession>A0A4T0FKE4</accession>
<dbReference type="Pfam" id="PF10310">
    <property type="entry name" value="DUF5427"/>
    <property type="match status" value="1"/>
</dbReference>
<evidence type="ECO:0000313" key="2">
    <source>
        <dbReference type="EMBL" id="TIA88520.1"/>
    </source>
</evidence>
<evidence type="ECO:0000256" key="1">
    <source>
        <dbReference type="SAM" id="MobiDB-lite"/>
    </source>
</evidence>
<feature type="compositionally biased region" description="Basic and acidic residues" evidence="1">
    <location>
        <begin position="35"/>
        <end position="45"/>
    </location>
</feature>
<dbReference type="EMBL" id="SPNW01000037">
    <property type="protein sequence ID" value="TIA88520.1"/>
    <property type="molecule type" value="Genomic_DNA"/>
</dbReference>
<keyword evidence="3" id="KW-1185">Reference proteome</keyword>
<evidence type="ECO:0000313" key="3">
    <source>
        <dbReference type="Proteomes" id="UP000310189"/>
    </source>
</evidence>
<reference evidence="2 3" key="1">
    <citation type="submission" date="2019-03" db="EMBL/GenBank/DDBJ databases">
        <title>Sequencing 23 genomes of Wallemia ichthyophaga.</title>
        <authorList>
            <person name="Gostincar C."/>
        </authorList>
    </citation>
    <scope>NUCLEOTIDE SEQUENCE [LARGE SCALE GENOMIC DNA]</scope>
    <source>
        <strain evidence="2 3">EXF-5753</strain>
    </source>
</reference>
<comment type="caution">
    <text evidence="2">The sequence shown here is derived from an EMBL/GenBank/DDBJ whole genome shotgun (WGS) entry which is preliminary data.</text>
</comment>
<feature type="compositionally biased region" description="Low complexity" evidence="1">
    <location>
        <begin position="106"/>
        <end position="126"/>
    </location>
</feature>
<dbReference type="PANTHER" id="PTHR28265:SF1">
    <property type="entry name" value="MAINTENANCE OF TELOMERE CAPPING PROTEIN 1"/>
    <property type="match status" value="1"/>
</dbReference>
<protein>
    <recommendedName>
        <fullName evidence="4">Maintenance of telomere capping protein 1</fullName>
    </recommendedName>
</protein>
<feature type="compositionally biased region" description="Basic and acidic residues" evidence="1">
    <location>
        <begin position="293"/>
        <end position="302"/>
    </location>
</feature>
<feature type="compositionally biased region" description="Polar residues" evidence="1">
    <location>
        <begin position="46"/>
        <end position="58"/>
    </location>
</feature>